<keyword evidence="2" id="KW-1185">Reference proteome</keyword>
<dbReference type="OrthoDB" id="9848402at2"/>
<dbReference type="AlphaFoldDB" id="A0A518JWI3"/>
<dbReference type="EMBL" id="CP036348">
    <property type="protein sequence ID" value="QDV69901.1"/>
    <property type="molecule type" value="Genomic_DNA"/>
</dbReference>
<sequence>MLAREFVSEGHSKHLLNDAFLDALALFPANIRAAYPFQHELRETLQLLALWTRDHHTQWPAPWYSGQGFENHKTPEEVATAENWLRDELAFRIGRARDGG</sequence>
<accession>A0A518JWI3</accession>
<evidence type="ECO:0000313" key="2">
    <source>
        <dbReference type="Proteomes" id="UP000315082"/>
    </source>
</evidence>
<proteinExistence type="predicted"/>
<evidence type="ECO:0000313" key="1">
    <source>
        <dbReference type="EMBL" id="QDV69901.1"/>
    </source>
</evidence>
<reference evidence="1 2" key="1">
    <citation type="submission" date="2019-02" db="EMBL/GenBank/DDBJ databases">
        <title>Deep-cultivation of Planctomycetes and their phenomic and genomic characterization uncovers novel biology.</title>
        <authorList>
            <person name="Wiegand S."/>
            <person name="Jogler M."/>
            <person name="Boedeker C."/>
            <person name="Pinto D."/>
            <person name="Vollmers J."/>
            <person name="Rivas-Marin E."/>
            <person name="Kohn T."/>
            <person name="Peeters S.H."/>
            <person name="Heuer A."/>
            <person name="Rast P."/>
            <person name="Oberbeckmann S."/>
            <person name="Bunk B."/>
            <person name="Jeske O."/>
            <person name="Meyerdierks A."/>
            <person name="Storesund J.E."/>
            <person name="Kallscheuer N."/>
            <person name="Luecker S."/>
            <person name="Lage O.M."/>
            <person name="Pohl T."/>
            <person name="Merkel B.J."/>
            <person name="Hornburger P."/>
            <person name="Mueller R.-W."/>
            <person name="Bruemmer F."/>
            <person name="Labrenz M."/>
            <person name="Spormann A.M."/>
            <person name="Op den Camp H."/>
            <person name="Overmann J."/>
            <person name="Amann R."/>
            <person name="Jetten M.S.M."/>
            <person name="Mascher T."/>
            <person name="Medema M.H."/>
            <person name="Devos D.P."/>
            <person name="Kaster A.-K."/>
            <person name="Ovreas L."/>
            <person name="Rohde M."/>
            <person name="Galperin M.Y."/>
            <person name="Jogler C."/>
        </authorList>
    </citation>
    <scope>NUCLEOTIDE SEQUENCE [LARGE SCALE GENOMIC DNA]</scope>
    <source>
        <strain evidence="1 2">Poly24</strain>
    </source>
</reference>
<dbReference type="KEGG" id="rcf:Poly24_36190"/>
<protein>
    <submittedName>
        <fullName evidence="1">Uncharacterized protein</fullName>
    </submittedName>
</protein>
<name>A0A518JWI3_9BACT</name>
<dbReference type="RefSeq" id="WP_145098197.1">
    <property type="nucleotide sequence ID" value="NZ_CP036348.1"/>
</dbReference>
<gene>
    <name evidence="1" type="ORF">Poly24_36190</name>
</gene>
<organism evidence="1 2">
    <name type="scientific">Rosistilla carotiformis</name>
    <dbReference type="NCBI Taxonomy" id="2528017"/>
    <lineage>
        <taxon>Bacteria</taxon>
        <taxon>Pseudomonadati</taxon>
        <taxon>Planctomycetota</taxon>
        <taxon>Planctomycetia</taxon>
        <taxon>Pirellulales</taxon>
        <taxon>Pirellulaceae</taxon>
        <taxon>Rosistilla</taxon>
    </lineage>
</organism>
<dbReference type="Proteomes" id="UP000315082">
    <property type="component" value="Chromosome"/>
</dbReference>